<feature type="compositionally biased region" description="Basic and acidic residues" evidence="2">
    <location>
        <begin position="805"/>
        <end position="820"/>
    </location>
</feature>
<feature type="compositionally biased region" description="Basic and acidic residues" evidence="2">
    <location>
        <begin position="857"/>
        <end position="869"/>
    </location>
</feature>
<feature type="region of interest" description="Disordered" evidence="2">
    <location>
        <begin position="40"/>
        <end position="224"/>
    </location>
</feature>
<sequence>MSGIVLTGIAACRRSSFYLGLWRVSYRHRCGLSGSLASIQPRRRKHDGSKTVSGKSDGTKTKDPGSTRPILPIHMGPGFIHEGPKEEPGKGAGGAAPPNPTEVPAERRPEAPFENSPELPSARPSPVEVKPQGPNTITCFSDNQDSGVHSPNTIFFQLGQLDVKSSNEGNNENFDGKFQSNPAQPPVEFINDPRYDNGPIYYELGSDSQTPKDPNNKDKSKGFIGSSEDIIYTKFFPNEPVSPEELRIRAALQALSEEEQAAKRKNKRKAKAKLDKTASKEPPNEVDAKEEPHTPDYIPAEAKSETAFPLPPVPPPPSISSAPARRVPQNPDKKLSSKPNLDKKEAVSRTGASNQNLRIKSTPARKAGAQTPFKSGTSAGNSERSSAKNQAIGVNPKSSSFDLPGERKTAGPLRKTGQPSSSPKTLHPKPSSFSTPSDKDLTNQSQPPKEKYFIRPSNNNNFGQFWRPNDSKEGADQSGYQGGASGFPGDEAAVNSEAGNWRLQDGPKGKGTRERTPDEIAREVLSLIKASQTSARGTLETNQANTNAAQPVSEIRNDNRDQSSSELFKQIYEHIRTEEHKQPAEEFLTNDYVQKWIEKYKVQLEKNQAKDSDARPKVIVKKTMDEPRRTIQADPDSPYACMKQVSPDSFKDKTVVKSTVKPISSSDLMSDRGSPMNLVGVDAKPVEFIHNEFLSQQQSSNQIISMFKETGGTTNQFWKMGSTKKEDSKPKTTEEIVAMFKDDSGGDQTKAQEGRVRELFEQLDKFDKGQDRWWTLEDLSKATKTSQAEVRAILASDSSNKNKTTKIETSEFKSSKETDPANKNNSTGISTSETKSSKEVDSTDKNKPTGLTTSEFKTSKETDSTDKNKPTGIATSESKTSKEFLSMAPANKNNPTGVSTSEVKSTKENNPIGVSTSEAKSTKETDSTNKNNTTGASTSDAKSSNETDLASKINPIGIATSEALSKLENPPKKDPVPKDSPKASLDDDDEGGIDHFSGLNDLNTKIRAPTLKDLVDEKIQEEEEDRAKLLAMNSKIDDEDFVIKKDDKKKYMKEIAKLKDELEEKEDYNKKNTELSKKISSFMEAAEERRKKMKDDQTAKFSGSDDMDDYQPKSELIPGDLYDPIASEVSSHYDGSADGEDDNKLIEDEMDPKTKGSLDETKTKVDEKNKKPDTSDKNKPELDRGELALKLLDKETAKPPADVLPSRPSEKSFLQILFDKFLGSNKKGDDPKRKMSTYVGRRHFSTTATLDIPSRLPFAKEKSHCSLQEPLLPQSSFNMFKKKDKKKKSKDLTEIQGGSPLCKNPKKTPRELLKEKNQSRDIKILGGSPPCAEKLDSLEDDDCNTQKFSNGVSGFARQIWLSIFPDAIDRSTKAK</sequence>
<feature type="compositionally biased region" description="Basic and acidic residues" evidence="2">
    <location>
        <begin position="505"/>
        <end position="517"/>
    </location>
</feature>
<feature type="region of interest" description="Disordered" evidence="2">
    <location>
        <begin position="258"/>
        <end position="517"/>
    </location>
</feature>
<feature type="compositionally biased region" description="Polar residues" evidence="2">
    <location>
        <begin position="372"/>
        <end position="389"/>
    </location>
</feature>
<feature type="compositionally biased region" description="Basic residues" evidence="2">
    <location>
        <begin position="1280"/>
        <end position="1289"/>
    </location>
</feature>
<dbReference type="OrthoDB" id="7870881at2759"/>
<feature type="compositionally biased region" description="Polar residues" evidence="2">
    <location>
        <begin position="532"/>
        <end position="550"/>
    </location>
</feature>
<feature type="compositionally biased region" description="Polar residues" evidence="2">
    <location>
        <begin position="928"/>
        <end position="948"/>
    </location>
</feature>
<feature type="coiled-coil region" evidence="1">
    <location>
        <begin position="1019"/>
        <end position="1078"/>
    </location>
</feature>
<feature type="compositionally biased region" description="Basic and acidic residues" evidence="2">
    <location>
        <begin position="1142"/>
        <end position="1186"/>
    </location>
</feature>
<feature type="compositionally biased region" description="Low complexity" evidence="2">
    <location>
        <begin position="319"/>
        <end position="328"/>
    </location>
</feature>
<dbReference type="GeneID" id="26515345"/>
<feature type="compositionally biased region" description="Basic and acidic residues" evidence="2">
    <location>
        <begin position="1086"/>
        <end position="1098"/>
    </location>
</feature>
<feature type="region of interest" description="Disordered" evidence="2">
    <location>
        <begin position="798"/>
        <end position="1006"/>
    </location>
</feature>
<feature type="compositionally biased region" description="Polar residues" evidence="2">
    <location>
        <begin position="350"/>
        <end position="359"/>
    </location>
</feature>
<evidence type="ECO:0000313" key="3">
    <source>
        <dbReference type="EMBL" id="KPU79545.1"/>
    </source>
</evidence>
<dbReference type="EMBL" id="CH902617">
    <property type="protein sequence ID" value="KPU79545.1"/>
    <property type="molecule type" value="Genomic_DNA"/>
</dbReference>
<feature type="compositionally biased region" description="Polar residues" evidence="2">
    <location>
        <begin position="133"/>
        <end position="155"/>
    </location>
</feature>
<feature type="compositionally biased region" description="Basic and acidic residues" evidence="2">
    <location>
        <begin position="835"/>
        <end position="847"/>
    </location>
</feature>
<feature type="compositionally biased region" description="Polar residues" evidence="2">
    <location>
        <begin position="891"/>
        <end position="919"/>
    </location>
</feature>
<keyword evidence="1" id="KW-0175">Coiled coil</keyword>
<feature type="region of interest" description="Disordered" evidence="2">
    <location>
        <begin position="1279"/>
        <end position="1328"/>
    </location>
</feature>
<protein>
    <submittedName>
        <fullName evidence="3">Uncharacterized protein</fullName>
    </submittedName>
</protein>
<feature type="compositionally biased region" description="Polar residues" evidence="2">
    <location>
        <begin position="163"/>
        <end position="182"/>
    </location>
</feature>
<gene>
    <name evidence="3" type="primary">Dana\GF27936</name>
    <name evidence="3" type="ORF">GF27936</name>
</gene>
<dbReference type="Proteomes" id="UP000007801">
    <property type="component" value="Unassembled WGS sequence"/>
</dbReference>
<feature type="region of interest" description="Disordered" evidence="2">
    <location>
        <begin position="1083"/>
        <end position="1186"/>
    </location>
</feature>
<feature type="compositionally biased region" description="Pro residues" evidence="2">
    <location>
        <begin position="309"/>
        <end position="318"/>
    </location>
</feature>
<evidence type="ECO:0000313" key="4">
    <source>
        <dbReference type="Proteomes" id="UP000007801"/>
    </source>
</evidence>
<feature type="compositionally biased region" description="Polar residues" evidence="2">
    <location>
        <begin position="431"/>
        <end position="447"/>
    </location>
</feature>
<feature type="compositionally biased region" description="Basic and acidic residues" evidence="2">
    <location>
        <begin position="969"/>
        <end position="985"/>
    </location>
</feature>
<feature type="compositionally biased region" description="Basic and acidic residues" evidence="2">
    <location>
        <begin position="1308"/>
        <end position="1323"/>
    </location>
</feature>
<dbReference type="KEGG" id="dan:26515345"/>
<evidence type="ECO:0000256" key="2">
    <source>
        <dbReference type="SAM" id="MobiDB-lite"/>
    </source>
</evidence>
<feature type="region of interest" description="Disordered" evidence="2">
    <location>
        <begin position="532"/>
        <end position="563"/>
    </location>
</feature>
<dbReference type="FunCoup" id="A0A0P9APD9">
    <property type="interactions" value="10"/>
</dbReference>
<keyword evidence="4" id="KW-1185">Reference proteome</keyword>
<feature type="compositionally biased region" description="Basic and acidic residues" evidence="2">
    <location>
        <begin position="272"/>
        <end position="294"/>
    </location>
</feature>
<dbReference type="STRING" id="7217.A0A0P9APD9"/>
<proteinExistence type="predicted"/>
<name>A0A0P9APD9_DROAN</name>
<feature type="compositionally biased region" description="Basic and acidic residues" evidence="2">
    <location>
        <begin position="331"/>
        <end position="347"/>
    </location>
</feature>
<organism evidence="3 4">
    <name type="scientific">Drosophila ananassae</name>
    <name type="common">Fruit fly</name>
    <dbReference type="NCBI Taxonomy" id="7217"/>
    <lineage>
        <taxon>Eukaryota</taxon>
        <taxon>Metazoa</taxon>
        <taxon>Ecdysozoa</taxon>
        <taxon>Arthropoda</taxon>
        <taxon>Hexapoda</taxon>
        <taxon>Insecta</taxon>
        <taxon>Pterygota</taxon>
        <taxon>Neoptera</taxon>
        <taxon>Endopterygota</taxon>
        <taxon>Diptera</taxon>
        <taxon>Brachycera</taxon>
        <taxon>Muscomorpha</taxon>
        <taxon>Ephydroidea</taxon>
        <taxon>Drosophilidae</taxon>
        <taxon>Drosophila</taxon>
        <taxon>Sophophora</taxon>
    </lineage>
</organism>
<evidence type="ECO:0000256" key="1">
    <source>
        <dbReference type="SAM" id="Coils"/>
    </source>
</evidence>
<feature type="compositionally biased region" description="Polar residues" evidence="2">
    <location>
        <begin position="821"/>
        <end position="834"/>
    </location>
</feature>
<accession>A0A0P9APD9</accession>
<reference evidence="3 4" key="1">
    <citation type="journal article" date="2007" name="Nature">
        <title>Evolution of genes and genomes on the Drosophila phylogeny.</title>
        <authorList>
            <consortium name="Drosophila 12 Genomes Consortium"/>
            <person name="Clark A.G."/>
            <person name="Eisen M.B."/>
            <person name="Smith D.R."/>
            <person name="Bergman C.M."/>
            <person name="Oliver B."/>
            <person name="Markow T.A."/>
            <person name="Kaufman T.C."/>
            <person name="Kellis M."/>
            <person name="Gelbart W."/>
            <person name="Iyer V.N."/>
            <person name="Pollard D.A."/>
            <person name="Sackton T.B."/>
            <person name="Larracuente A.M."/>
            <person name="Singh N.D."/>
            <person name="Abad J.P."/>
            <person name="Abt D.N."/>
            <person name="Adryan B."/>
            <person name="Aguade M."/>
            <person name="Akashi H."/>
            <person name="Anderson W.W."/>
            <person name="Aquadro C.F."/>
            <person name="Ardell D.H."/>
            <person name="Arguello R."/>
            <person name="Artieri C.G."/>
            <person name="Barbash D.A."/>
            <person name="Barker D."/>
            <person name="Barsanti P."/>
            <person name="Batterham P."/>
            <person name="Batzoglou S."/>
            <person name="Begun D."/>
            <person name="Bhutkar A."/>
            <person name="Blanco E."/>
            <person name="Bosak S.A."/>
            <person name="Bradley R.K."/>
            <person name="Brand A.D."/>
            <person name="Brent M.R."/>
            <person name="Brooks A.N."/>
            <person name="Brown R.H."/>
            <person name="Butlin R.K."/>
            <person name="Caggese C."/>
            <person name="Calvi B.R."/>
            <person name="Bernardo de Carvalho A."/>
            <person name="Caspi A."/>
            <person name="Castrezana S."/>
            <person name="Celniker S.E."/>
            <person name="Chang J.L."/>
            <person name="Chapple C."/>
            <person name="Chatterji S."/>
            <person name="Chinwalla A."/>
            <person name="Civetta A."/>
            <person name="Clifton S.W."/>
            <person name="Comeron J.M."/>
            <person name="Costello J.C."/>
            <person name="Coyne J.A."/>
            <person name="Daub J."/>
            <person name="David R.G."/>
            <person name="Delcher A.L."/>
            <person name="Delehaunty K."/>
            <person name="Do C.B."/>
            <person name="Ebling H."/>
            <person name="Edwards K."/>
            <person name="Eickbush T."/>
            <person name="Evans J.D."/>
            <person name="Filipski A."/>
            <person name="Findeiss S."/>
            <person name="Freyhult E."/>
            <person name="Fulton L."/>
            <person name="Fulton R."/>
            <person name="Garcia A.C."/>
            <person name="Gardiner A."/>
            <person name="Garfield D.A."/>
            <person name="Garvin B.E."/>
            <person name="Gibson G."/>
            <person name="Gilbert D."/>
            <person name="Gnerre S."/>
            <person name="Godfrey J."/>
            <person name="Good R."/>
            <person name="Gotea V."/>
            <person name="Gravely B."/>
            <person name="Greenberg A.J."/>
            <person name="Griffiths-Jones S."/>
            <person name="Gross S."/>
            <person name="Guigo R."/>
            <person name="Gustafson E.A."/>
            <person name="Haerty W."/>
            <person name="Hahn M.W."/>
            <person name="Halligan D.L."/>
            <person name="Halpern A.L."/>
            <person name="Halter G.M."/>
            <person name="Han M.V."/>
            <person name="Heger A."/>
            <person name="Hillier L."/>
            <person name="Hinrichs A.S."/>
            <person name="Holmes I."/>
            <person name="Hoskins R.A."/>
            <person name="Hubisz M.J."/>
            <person name="Hultmark D."/>
            <person name="Huntley M.A."/>
            <person name="Jaffe D.B."/>
            <person name="Jagadeeshan S."/>
            <person name="Jeck W.R."/>
            <person name="Johnson J."/>
            <person name="Jones C.D."/>
            <person name="Jordan W.C."/>
            <person name="Karpen G.H."/>
            <person name="Kataoka E."/>
            <person name="Keightley P.D."/>
            <person name="Kheradpour P."/>
            <person name="Kirkness E.F."/>
            <person name="Koerich L.B."/>
            <person name="Kristiansen K."/>
            <person name="Kudrna D."/>
            <person name="Kulathinal R.J."/>
            <person name="Kumar S."/>
            <person name="Kwok R."/>
            <person name="Lander E."/>
            <person name="Langley C.H."/>
            <person name="Lapoint R."/>
            <person name="Lazzaro B.P."/>
            <person name="Lee S.J."/>
            <person name="Levesque L."/>
            <person name="Li R."/>
            <person name="Lin C.F."/>
            <person name="Lin M.F."/>
            <person name="Lindblad-Toh K."/>
            <person name="Llopart A."/>
            <person name="Long M."/>
            <person name="Low L."/>
            <person name="Lozovsky E."/>
            <person name="Lu J."/>
            <person name="Luo M."/>
            <person name="Machado C.A."/>
            <person name="Makalowski W."/>
            <person name="Marzo M."/>
            <person name="Matsuda M."/>
            <person name="Matzkin L."/>
            <person name="McAllister B."/>
            <person name="McBride C.S."/>
            <person name="McKernan B."/>
            <person name="McKernan K."/>
            <person name="Mendez-Lago M."/>
            <person name="Minx P."/>
            <person name="Mollenhauer M.U."/>
            <person name="Montooth K."/>
            <person name="Mount S.M."/>
            <person name="Mu X."/>
            <person name="Myers E."/>
            <person name="Negre B."/>
            <person name="Newfeld S."/>
            <person name="Nielsen R."/>
            <person name="Noor M.A."/>
            <person name="O'Grady P."/>
            <person name="Pachter L."/>
            <person name="Papaceit M."/>
            <person name="Parisi M.J."/>
            <person name="Parisi M."/>
            <person name="Parts L."/>
            <person name="Pedersen J.S."/>
            <person name="Pesole G."/>
            <person name="Phillippy A.M."/>
            <person name="Ponting C.P."/>
            <person name="Pop M."/>
            <person name="Porcelli D."/>
            <person name="Powell J.R."/>
            <person name="Prohaska S."/>
            <person name="Pruitt K."/>
            <person name="Puig M."/>
            <person name="Quesneville H."/>
            <person name="Ram K.R."/>
            <person name="Rand D."/>
            <person name="Rasmussen M.D."/>
            <person name="Reed L.K."/>
            <person name="Reenan R."/>
            <person name="Reily A."/>
            <person name="Remington K.A."/>
            <person name="Rieger T.T."/>
            <person name="Ritchie M.G."/>
            <person name="Robin C."/>
            <person name="Rogers Y.H."/>
            <person name="Rohde C."/>
            <person name="Rozas J."/>
            <person name="Rubenfield M.J."/>
            <person name="Ruiz A."/>
            <person name="Russo S."/>
            <person name="Salzberg S.L."/>
            <person name="Sanchez-Gracia A."/>
            <person name="Saranga D.J."/>
            <person name="Sato H."/>
            <person name="Schaeffer S.W."/>
            <person name="Schatz M.C."/>
            <person name="Schlenke T."/>
            <person name="Schwartz R."/>
            <person name="Segarra C."/>
            <person name="Singh R.S."/>
            <person name="Sirot L."/>
            <person name="Sirota M."/>
            <person name="Sisneros N.B."/>
            <person name="Smith C.D."/>
            <person name="Smith T.F."/>
            <person name="Spieth J."/>
            <person name="Stage D.E."/>
            <person name="Stark A."/>
            <person name="Stephan W."/>
            <person name="Strausberg R.L."/>
            <person name="Strempel S."/>
            <person name="Sturgill D."/>
            <person name="Sutton G."/>
            <person name="Sutton G.G."/>
            <person name="Tao W."/>
            <person name="Teichmann S."/>
            <person name="Tobari Y.N."/>
            <person name="Tomimura Y."/>
            <person name="Tsolas J.M."/>
            <person name="Valente V.L."/>
            <person name="Venter E."/>
            <person name="Venter J.C."/>
            <person name="Vicario S."/>
            <person name="Vieira F.G."/>
            <person name="Vilella A.J."/>
            <person name="Villasante A."/>
            <person name="Walenz B."/>
            <person name="Wang J."/>
            <person name="Wasserman M."/>
            <person name="Watts T."/>
            <person name="Wilson D."/>
            <person name="Wilson R.K."/>
            <person name="Wing R.A."/>
            <person name="Wolfner M.F."/>
            <person name="Wong A."/>
            <person name="Wong G.K."/>
            <person name="Wu C.I."/>
            <person name="Wu G."/>
            <person name="Yamamoto D."/>
            <person name="Yang H.P."/>
            <person name="Yang S.P."/>
            <person name="Yorke J.A."/>
            <person name="Yoshida K."/>
            <person name="Zdobnov E."/>
            <person name="Zhang P."/>
            <person name="Zhang Y."/>
            <person name="Zimin A.V."/>
            <person name="Baldwin J."/>
            <person name="Abdouelleil A."/>
            <person name="Abdulkadir J."/>
            <person name="Abebe A."/>
            <person name="Abera B."/>
            <person name="Abreu J."/>
            <person name="Acer S.C."/>
            <person name="Aftuck L."/>
            <person name="Alexander A."/>
            <person name="An P."/>
            <person name="Anderson E."/>
            <person name="Anderson S."/>
            <person name="Arachi H."/>
            <person name="Azer M."/>
            <person name="Bachantsang P."/>
            <person name="Barry A."/>
            <person name="Bayul T."/>
            <person name="Berlin A."/>
            <person name="Bessette D."/>
            <person name="Bloom T."/>
            <person name="Blye J."/>
            <person name="Boguslavskiy L."/>
            <person name="Bonnet C."/>
            <person name="Boukhgalter B."/>
            <person name="Bourzgui I."/>
            <person name="Brown A."/>
            <person name="Cahill P."/>
            <person name="Channer S."/>
            <person name="Cheshatsang Y."/>
            <person name="Chuda L."/>
            <person name="Citroen M."/>
            <person name="Collymore A."/>
            <person name="Cooke P."/>
            <person name="Costello M."/>
            <person name="D'Aco K."/>
            <person name="Daza R."/>
            <person name="De Haan G."/>
            <person name="DeGray S."/>
            <person name="DeMaso C."/>
            <person name="Dhargay N."/>
            <person name="Dooley K."/>
            <person name="Dooley E."/>
            <person name="Doricent M."/>
            <person name="Dorje P."/>
            <person name="Dorjee K."/>
            <person name="Dupes A."/>
            <person name="Elong R."/>
            <person name="Falk J."/>
            <person name="Farina A."/>
            <person name="Faro S."/>
            <person name="Ferguson D."/>
            <person name="Fisher S."/>
            <person name="Foley C.D."/>
            <person name="Franke A."/>
            <person name="Friedrich D."/>
            <person name="Gadbois L."/>
            <person name="Gearin G."/>
            <person name="Gearin C.R."/>
            <person name="Giannoukos G."/>
            <person name="Goode T."/>
            <person name="Graham J."/>
            <person name="Grandbois E."/>
            <person name="Grewal S."/>
            <person name="Gyaltsen K."/>
            <person name="Hafez N."/>
            <person name="Hagos B."/>
            <person name="Hall J."/>
            <person name="Henson C."/>
            <person name="Hollinger A."/>
            <person name="Honan T."/>
            <person name="Huard M.D."/>
            <person name="Hughes L."/>
            <person name="Hurhula B."/>
            <person name="Husby M.E."/>
            <person name="Kamat A."/>
            <person name="Kanga B."/>
            <person name="Kashin S."/>
            <person name="Khazanovich D."/>
            <person name="Kisner P."/>
            <person name="Lance K."/>
            <person name="Lara M."/>
            <person name="Lee W."/>
            <person name="Lennon N."/>
            <person name="Letendre F."/>
            <person name="LeVine R."/>
            <person name="Lipovsky A."/>
            <person name="Liu X."/>
            <person name="Liu J."/>
            <person name="Liu S."/>
            <person name="Lokyitsang T."/>
            <person name="Lokyitsang Y."/>
            <person name="Lubonja R."/>
            <person name="Lui A."/>
            <person name="MacDonald P."/>
            <person name="Magnisalis V."/>
            <person name="Maru K."/>
            <person name="Matthews C."/>
            <person name="McCusker W."/>
            <person name="McDonough S."/>
            <person name="Mehta T."/>
            <person name="Meldrim J."/>
            <person name="Meneus L."/>
            <person name="Mihai O."/>
            <person name="Mihalev A."/>
            <person name="Mihova T."/>
            <person name="Mittelman R."/>
            <person name="Mlenga V."/>
            <person name="Montmayeur A."/>
            <person name="Mulrain L."/>
            <person name="Navidi A."/>
            <person name="Naylor J."/>
            <person name="Negash T."/>
            <person name="Nguyen T."/>
            <person name="Nguyen N."/>
            <person name="Nicol R."/>
            <person name="Norbu C."/>
            <person name="Norbu N."/>
            <person name="Novod N."/>
            <person name="O'Neill B."/>
            <person name="Osman S."/>
            <person name="Markiewicz E."/>
            <person name="Oyono O.L."/>
            <person name="Patti C."/>
            <person name="Phunkhang P."/>
            <person name="Pierre F."/>
            <person name="Priest M."/>
            <person name="Raghuraman S."/>
            <person name="Rege F."/>
            <person name="Reyes R."/>
            <person name="Rise C."/>
            <person name="Rogov P."/>
            <person name="Ross K."/>
            <person name="Ryan E."/>
            <person name="Settipalli S."/>
            <person name="Shea T."/>
            <person name="Sherpa N."/>
            <person name="Shi L."/>
            <person name="Shih D."/>
            <person name="Sparrow T."/>
            <person name="Spaulding J."/>
            <person name="Stalker J."/>
            <person name="Stange-Thomann N."/>
            <person name="Stavropoulos S."/>
            <person name="Stone C."/>
            <person name="Strader C."/>
            <person name="Tesfaye S."/>
            <person name="Thomson T."/>
            <person name="Thoulutsang Y."/>
            <person name="Thoulutsang D."/>
            <person name="Topham K."/>
            <person name="Topping I."/>
            <person name="Tsamla T."/>
            <person name="Vassiliev H."/>
            <person name="Vo A."/>
            <person name="Wangchuk T."/>
            <person name="Wangdi T."/>
            <person name="Weiand M."/>
            <person name="Wilkinson J."/>
            <person name="Wilson A."/>
            <person name="Yadav S."/>
            <person name="Young G."/>
            <person name="Yu Q."/>
            <person name="Zembek L."/>
            <person name="Zhong D."/>
            <person name="Zimmer A."/>
            <person name="Zwirko Z."/>
            <person name="Jaffe D.B."/>
            <person name="Alvarez P."/>
            <person name="Brockman W."/>
            <person name="Butler J."/>
            <person name="Chin C."/>
            <person name="Gnerre S."/>
            <person name="Grabherr M."/>
            <person name="Kleber M."/>
            <person name="Mauceli E."/>
            <person name="MacCallum I."/>
        </authorList>
    </citation>
    <scope>NUCLEOTIDE SEQUENCE [LARGE SCALE GENOMIC DNA]</scope>
    <source>
        <strain evidence="4">Tucson 14024-0371.13</strain>
    </source>
</reference>
<dbReference type="InParanoid" id="A0A0P9APD9"/>